<dbReference type="GO" id="GO:0005886">
    <property type="term" value="C:plasma membrane"/>
    <property type="evidence" value="ECO:0007669"/>
    <property type="project" value="TreeGrafter"/>
</dbReference>
<dbReference type="InterPro" id="IPR050250">
    <property type="entry name" value="Macrolide_Exporter_MacB"/>
</dbReference>
<gene>
    <name evidence="3" type="ORF">COX11_02040</name>
</gene>
<dbReference type="EMBL" id="PCSO01000084">
    <property type="protein sequence ID" value="PIP50821.1"/>
    <property type="molecule type" value="Genomic_DNA"/>
</dbReference>
<dbReference type="PANTHER" id="PTHR30572:SF4">
    <property type="entry name" value="ABC TRANSPORTER PERMEASE YTRF"/>
    <property type="match status" value="1"/>
</dbReference>
<keyword evidence="1" id="KW-0812">Transmembrane</keyword>
<comment type="caution">
    <text evidence="3">The sequence shown here is derived from an EMBL/GenBank/DDBJ whole genome shotgun (WGS) entry which is preliminary data.</text>
</comment>
<keyword evidence="1" id="KW-0472">Membrane</keyword>
<feature type="transmembrane region" description="Helical" evidence="1">
    <location>
        <begin position="21"/>
        <end position="40"/>
    </location>
</feature>
<evidence type="ECO:0000313" key="3">
    <source>
        <dbReference type="EMBL" id="PIP50821.1"/>
    </source>
</evidence>
<evidence type="ECO:0000313" key="4">
    <source>
        <dbReference type="Proteomes" id="UP000230671"/>
    </source>
</evidence>
<evidence type="ECO:0000259" key="2">
    <source>
        <dbReference type="Pfam" id="PF12704"/>
    </source>
</evidence>
<dbReference type="GO" id="GO:0022857">
    <property type="term" value="F:transmembrane transporter activity"/>
    <property type="evidence" value="ECO:0007669"/>
    <property type="project" value="TreeGrafter"/>
</dbReference>
<organism evidence="3 4">
    <name type="scientific">Candidatus Berkelbacteria bacterium CG23_combo_of_CG06-09_8_20_14_all_41_73</name>
    <dbReference type="NCBI Taxonomy" id="1974519"/>
    <lineage>
        <taxon>Bacteria</taxon>
        <taxon>Candidatus Berkelbacteria</taxon>
    </lineage>
</organism>
<reference evidence="3 4" key="1">
    <citation type="submission" date="2017-09" db="EMBL/GenBank/DDBJ databases">
        <title>Depth-based differentiation of microbial function through sediment-hosted aquifers and enrichment of novel symbionts in the deep terrestrial subsurface.</title>
        <authorList>
            <person name="Probst A.J."/>
            <person name="Ladd B."/>
            <person name="Jarett J.K."/>
            <person name="Geller-Mcgrath D.E."/>
            <person name="Sieber C.M."/>
            <person name="Emerson J.B."/>
            <person name="Anantharaman K."/>
            <person name="Thomas B.C."/>
            <person name="Malmstrom R."/>
            <person name="Stieglmeier M."/>
            <person name="Klingl A."/>
            <person name="Woyke T."/>
            <person name="Ryan C.M."/>
            <person name="Banfield J.F."/>
        </authorList>
    </citation>
    <scope>NUCLEOTIDE SEQUENCE [LARGE SCALE GENOMIC DNA]</scope>
    <source>
        <strain evidence="3">CG23_combo_of_CG06-09_8_20_14_all_41_73</strain>
    </source>
</reference>
<dbReference type="AlphaFoldDB" id="A0A2H0AZN1"/>
<accession>A0A2H0AZN1</accession>
<sequence>MLKEYFKIAIKNLRTRQLRSWLTILGIVIGVFLIMSLLSLSQGLKNTVLQQLKAVGTDIVMIMPGNISDIMTTMMGGVE</sequence>
<dbReference type="PANTHER" id="PTHR30572">
    <property type="entry name" value="MEMBRANE COMPONENT OF TRANSPORTER-RELATED"/>
    <property type="match status" value="1"/>
</dbReference>
<evidence type="ECO:0000256" key="1">
    <source>
        <dbReference type="SAM" id="Phobius"/>
    </source>
</evidence>
<protein>
    <recommendedName>
        <fullName evidence="2">MacB-like periplasmic core domain-containing protein</fullName>
    </recommendedName>
</protein>
<keyword evidence="1" id="KW-1133">Transmembrane helix</keyword>
<dbReference type="Pfam" id="PF12704">
    <property type="entry name" value="MacB_PCD"/>
    <property type="match status" value="1"/>
</dbReference>
<feature type="non-terminal residue" evidence="3">
    <location>
        <position position="79"/>
    </location>
</feature>
<dbReference type="Proteomes" id="UP000230671">
    <property type="component" value="Unassembled WGS sequence"/>
</dbReference>
<name>A0A2H0AZN1_9BACT</name>
<dbReference type="InterPro" id="IPR025857">
    <property type="entry name" value="MacB_PCD"/>
</dbReference>
<feature type="domain" description="MacB-like periplasmic core" evidence="2">
    <location>
        <begin position="20"/>
        <end position="68"/>
    </location>
</feature>
<proteinExistence type="predicted"/>